<feature type="region of interest" description="Disordered" evidence="1">
    <location>
        <begin position="1"/>
        <end position="21"/>
    </location>
</feature>
<evidence type="ECO:0000256" key="1">
    <source>
        <dbReference type="SAM" id="MobiDB-lite"/>
    </source>
</evidence>
<organism evidence="2 3">
    <name type="scientific">Halobacterium jilantaiense</name>
    <dbReference type="NCBI Taxonomy" id="355548"/>
    <lineage>
        <taxon>Archaea</taxon>
        <taxon>Methanobacteriati</taxon>
        <taxon>Methanobacteriota</taxon>
        <taxon>Stenosarchaea group</taxon>
        <taxon>Halobacteria</taxon>
        <taxon>Halobacteriales</taxon>
        <taxon>Halobacteriaceae</taxon>
        <taxon>Halobacterium</taxon>
    </lineage>
</organism>
<protein>
    <submittedName>
        <fullName evidence="2">Predicted house-cleaning noncanonical NTP pyrophosphatase, all-alpha NTP-PPase (MazG) superfamily</fullName>
    </submittedName>
</protein>
<dbReference type="RefSeq" id="WP_089668064.1">
    <property type="nucleotide sequence ID" value="NZ_FOJA01000001.1"/>
</dbReference>
<dbReference type="Proteomes" id="UP000198518">
    <property type="component" value="Unassembled WGS sequence"/>
</dbReference>
<gene>
    <name evidence="2" type="ORF">SAMN04487945_0769</name>
</gene>
<accession>A0A1I0NC72</accession>
<proteinExistence type="predicted"/>
<name>A0A1I0NC72_9EURY</name>
<dbReference type="CDD" id="cd11532">
    <property type="entry name" value="NTP-PPase_COG4997"/>
    <property type="match status" value="1"/>
</dbReference>
<keyword evidence="3" id="KW-1185">Reference proteome</keyword>
<dbReference type="EMBL" id="FOJA01000001">
    <property type="protein sequence ID" value="SEV98952.1"/>
    <property type="molecule type" value="Genomic_DNA"/>
</dbReference>
<reference evidence="2 3" key="1">
    <citation type="submission" date="2016-10" db="EMBL/GenBank/DDBJ databases">
        <authorList>
            <person name="de Groot N.N."/>
        </authorList>
    </citation>
    <scope>NUCLEOTIDE SEQUENCE [LARGE SCALE GENOMIC DNA]</scope>
    <source>
        <strain evidence="2 3">CGMCC 1.5337</strain>
    </source>
</reference>
<sequence>MSEEYDKLVRDDVPSEIREDGETPVTYRAEGEEYRDRLAEKLVEEAEEFADGRTVAELGDVLDVVDAICAARDVDRDYLEEMRAAKTDDRGGFVEGVVLERVEPTQDHQHADWDSPDE</sequence>
<dbReference type="AlphaFoldDB" id="A0A1I0NC72"/>
<evidence type="ECO:0000313" key="2">
    <source>
        <dbReference type="EMBL" id="SEV98952.1"/>
    </source>
</evidence>
<dbReference type="OrthoDB" id="313097at2157"/>
<evidence type="ECO:0000313" key="3">
    <source>
        <dbReference type="Proteomes" id="UP000198518"/>
    </source>
</evidence>
<dbReference type="InterPro" id="IPR038735">
    <property type="entry name" value="MSMEG_1276-like_NTP-PPase_dom"/>
</dbReference>
<dbReference type="STRING" id="355548.SAMN04487945_0769"/>